<dbReference type="PANTHER" id="PTHR38439">
    <property type="entry name" value="AURACYANIN-B"/>
    <property type="match status" value="1"/>
</dbReference>
<organism evidence="4 5">
    <name type="scientific">Acuticoccus sediminis</name>
    <dbReference type="NCBI Taxonomy" id="2184697"/>
    <lineage>
        <taxon>Bacteria</taxon>
        <taxon>Pseudomonadati</taxon>
        <taxon>Pseudomonadota</taxon>
        <taxon>Alphaproteobacteria</taxon>
        <taxon>Hyphomicrobiales</taxon>
        <taxon>Amorphaceae</taxon>
        <taxon>Acuticoccus</taxon>
    </lineage>
</organism>
<keyword evidence="5" id="KW-1185">Reference proteome</keyword>
<dbReference type="AlphaFoldDB" id="A0A8B2NCR4"/>
<evidence type="ECO:0000259" key="3">
    <source>
        <dbReference type="Pfam" id="PF00127"/>
    </source>
</evidence>
<dbReference type="PROSITE" id="PS00079">
    <property type="entry name" value="MULTICOPPER_OXIDASE1"/>
    <property type="match status" value="1"/>
</dbReference>
<dbReference type="InterPro" id="IPR000923">
    <property type="entry name" value="BlueCu_1"/>
</dbReference>
<keyword evidence="2" id="KW-0186">Copper</keyword>
<accession>A0A8B2NCR4</accession>
<dbReference type="EMBL" id="QHHQ01000015">
    <property type="protein sequence ID" value="RAH96239.1"/>
    <property type="molecule type" value="Genomic_DNA"/>
</dbReference>
<dbReference type="PANTHER" id="PTHR38439:SF3">
    <property type="entry name" value="COPPER-RESISTANT CUPROPROTEIN COPI"/>
    <property type="match status" value="1"/>
</dbReference>
<dbReference type="OrthoDB" id="9816061at2"/>
<comment type="caution">
    <text evidence="4">The sequence shown here is derived from an EMBL/GenBank/DDBJ whole genome shotgun (WGS) entry which is preliminary data.</text>
</comment>
<evidence type="ECO:0000313" key="5">
    <source>
        <dbReference type="Proteomes" id="UP000249590"/>
    </source>
</evidence>
<sequence>MAIGSPGDASKASRTIDVTMKETDDGAMVFEPAVIEVKRGETVRFAITNRGVLEHEFVMDASPEIAEHKDLMRRFPEMMHDDANAVRLEPGAAGEIIWSFTKAGSFEFACLIPGHYEMGMHGPLTVSES</sequence>
<dbReference type="Pfam" id="PF00127">
    <property type="entry name" value="Copper-bind"/>
    <property type="match status" value="1"/>
</dbReference>
<dbReference type="GO" id="GO:0005507">
    <property type="term" value="F:copper ion binding"/>
    <property type="evidence" value="ECO:0007669"/>
    <property type="project" value="InterPro"/>
</dbReference>
<protein>
    <submittedName>
        <fullName evidence="4">Oxidase</fullName>
    </submittedName>
</protein>
<name>A0A8B2NCR4_9HYPH</name>
<dbReference type="InterPro" id="IPR050845">
    <property type="entry name" value="Cu-binding_ET"/>
</dbReference>
<dbReference type="Gene3D" id="2.60.40.420">
    <property type="entry name" value="Cupredoxins - blue copper proteins"/>
    <property type="match status" value="1"/>
</dbReference>
<dbReference type="InterPro" id="IPR033138">
    <property type="entry name" value="Cu_oxidase_CS"/>
</dbReference>
<keyword evidence="1" id="KW-0479">Metal-binding</keyword>
<evidence type="ECO:0000256" key="1">
    <source>
        <dbReference type="ARBA" id="ARBA00022723"/>
    </source>
</evidence>
<proteinExistence type="predicted"/>
<dbReference type="InterPro" id="IPR008972">
    <property type="entry name" value="Cupredoxin"/>
</dbReference>
<dbReference type="GO" id="GO:0009055">
    <property type="term" value="F:electron transfer activity"/>
    <property type="evidence" value="ECO:0007669"/>
    <property type="project" value="InterPro"/>
</dbReference>
<reference evidence="4 5" key="1">
    <citation type="submission" date="2018-05" db="EMBL/GenBank/DDBJ databases">
        <title>Acuticoccus sediminis sp. nov., isolated from deep-sea sediment of Indian Ocean.</title>
        <authorList>
            <person name="Liu X."/>
            <person name="Lai Q."/>
            <person name="Du Y."/>
            <person name="Sun F."/>
            <person name="Zhang X."/>
            <person name="Wang S."/>
            <person name="Shao Z."/>
        </authorList>
    </citation>
    <scope>NUCLEOTIDE SEQUENCE [LARGE SCALE GENOMIC DNA]</scope>
    <source>
        <strain evidence="4 5">PTG4-2</strain>
    </source>
</reference>
<dbReference type="Proteomes" id="UP000249590">
    <property type="component" value="Unassembled WGS sequence"/>
</dbReference>
<feature type="domain" description="Blue (type 1) copper" evidence="3">
    <location>
        <begin position="22"/>
        <end position="126"/>
    </location>
</feature>
<evidence type="ECO:0000313" key="4">
    <source>
        <dbReference type="EMBL" id="RAH96239.1"/>
    </source>
</evidence>
<gene>
    <name evidence="4" type="ORF">DLJ53_33055</name>
</gene>
<evidence type="ECO:0000256" key="2">
    <source>
        <dbReference type="ARBA" id="ARBA00023008"/>
    </source>
</evidence>
<dbReference type="SUPFAM" id="SSF49503">
    <property type="entry name" value="Cupredoxins"/>
    <property type="match status" value="1"/>
</dbReference>
<dbReference type="CDD" id="cd04211">
    <property type="entry name" value="Cupredoxin_like_2"/>
    <property type="match status" value="1"/>
</dbReference>